<proteinExistence type="predicted"/>
<dbReference type="GO" id="GO:0016491">
    <property type="term" value="F:oxidoreductase activity"/>
    <property type="evidence" value="ECO:0007669"/>
    <property type="project" value="InterPro"/>
</dbReference>
<dbReference type="SUPFAM" id="SSF55469">
    <property type="entry name" value="FMN-dependent nitroreductase-like"/>
    <property type="match status" value="1"/>
</dbReference>
<protein>
    <submittedName>
        <fullName evidence="2">Nitroreductase family protein</fullName>
    </submittedName>
</protein>
<dbReference type="PANTHER" id="PTHR43821">
    <property type="entry name" value="NAD(P)H NITROREDUCTASE YDJA-RELATED"/>
    <property type="match status" value="1"/>
</dbReference>
<feature type="domain" description="Nitroreductase" evidence="1">
    <location>
        <begin position="8"/>
        <end position="161"/>
    </location>
</feature>
<name>A0A9D1TVE4_9GAMM</name>
<dbReference type="InterPro" id="IPR029479">
    <property type="entry name" value="Nitroreductase"/>
</dbReference>
<sequence>MNQLAELIQNRRTIHHFKSDVVPKELIEKALKLSVFSPNHHHTQPCRFYLLGEKSKANFLEYAKSEFATRDPQTAEKKLQRWQAIPGWVLATRKRQEDEKTAHEDYATLSIALYIVMQSLMTDGLGSKWSTGSLLFKKDVYSLFNIDPEKEVIEGMLWYGYPDKTPLPFPKPQYSDFVTELD</sequence>
<comment type="caution">
    <text evidence="2">The sequence shown here is derived from an EMBL/GenBank/DDBJ whole genome shotgun (WGS) entry which is preliminary data.</text>
</comment>
<dbReference type="Pfam" id="PF00881">
    <property type="entry name" value="Nitroreductase"/>
    <property type="match status" value="1"/>
</dbReference>
<reference evidence="2" key="2">
    <citation type="submission" date="2021-04" db="EMBL/GenBank/DDBJ databases">
        <authorList>
            <person name="Gilroy R."/>
        </authorList>
    </citation>
    <scope>NUCLEOTIDE SEQUENCE</scope>
    <source>
        <strain evidence="2">CHK160-9182</strain>
    </source>
</reference>
<accession>A0A9D1TVE4</accession>
<gene>
    <name evidence="2" type="ORF">H9889_10625</name>
</gene>
<dbReference type="Gene3D" id="3.40.109.10">
    <property type="entry name" value="NADH Oxidase"/>
    <property type="match status" value="1"/>
</dbReference>
<dbReference type="PANTHER" id="PTHR43821:SF1">
    <property type="entry name" value="NAD(P)H NITROREDUCTASE YDJA-RELATED"/>
    <property type="match status" value="1"/>
</dbReference>
<evidence type="ECO:0000313" key="3">
    <source>
        <dbReference type="Proteomes" id="UP000823934"/>
    </source>
</evidence>
<dbReference type="Proteomes" id="UP000823934">
    <property type="component" value="Unassembled WGS sequence"/>
</dbReference>
<dbReference type="InterPro" id="IPR000415">
    <property type="entry name" value="Nitroreductase-like"/>
</dbReference>
<evidence type="ECO:0000313" key="2">
    <source>
        <dbReference type="EMBL" id="HIW07757.1"/>
    </source>
</evidence>
<dbReference type="AlphaFoldDB" id="A0A9D1TVE4"/>
<dbReference type="InterPro" id="IPR052530">
    <property type="entry name" value="NAD(P)H_nitroreductase"/>
</dbReference>
<dbReference type="EMBL" id="DXHP01000232">
    <property type="protein sequence ID" value="HIW07757.1"/>
    <property type="molecule type" value="Genomic_DNA"/>
</dbReference>
<reference evidence="2" key="1">
    <citation type="journal article" date="2021" name="PeerJ">
        <title>Extensive microbial diversity within the chicken gut microbiome revealed by metagenomics and culture.</title>
        <authorList>
            <person name="Gilroy R."/>
            <person name="Ravi A."/>
            <person name="Getino M."/>
            <person name="Pursley I."/>
            <person name="Horton D.L."/>
            <person name="Alikhan N.F."/>
            <person name="Baker D."/>
            <person name="Gharbi K."/>
            <person name="Hall N."/>
            <person name="Watson M."/>
            <person name="Adriaenssens E.M."/>
            <person name="Foster-Nyarko E."/>
            <person name="Jarju S."/>
            <person name="Secka A."/>
            <person name="Antonio M."/>
            <person name="Oren A."/>
            <person name="Chaudhuri R.R."/>
            <person name="La Ragione R."/>
            <person name="Hildebrand F."/>
            <person name="Pallen M.J."/>
        </authorList>
    </citation>
    <scope>NUCLEOTIDE SEQUENCE</scope>
    <source>
        <strain evidence="2">CHK160-9182</strain>
    </source>
</reference>
<evidence type="ECO:0000259" key="1">
    <source>
        <dbReference type="Pfam" id="PF00881"/>
    </source>
</evidence>
<organism evidence="2 3">
    <name type="scientific">Candidatus Ignatzschineria merdigallinarum</name>
    <dbReference type="NCBI Taxonomy" id="2838621"/>
    <lineage>
        <taxon>Bacteria</taxon>
        <taxon>Pseudomonadati</taxon>
        <taxon>Pseudomonadota</taxon>
        <taxon>Gammaproteobacteria</taxon>
        <taxon>Cardiobacteriales</taxon>
        <taxon>Ignatzschineriaceae</taxon>
        <taxon>Ignatzschineria</taxon>
    </lineage>
</organism>